<dbReference type="EMBL" id="CP117990">
    <property type="protein sequence ID" value="WDG12064.1"/>
    <property type="molecule type" value="Genomic_DNA"/>
</dbReference>
<evidence type="ECO:0000313" key="1">
    <source>
        <dbReference type="EMBL" id="WDG12064.1"/>
    </source>
</evidence>
<keyword evidence="1" id="KW-0614">Plasmid</keyword>
<dbReference type="InterPro" id="IPR021960">
    <property type="entry name" value="DUF3577"/>
</dbReference>
<evidence type="ECO:0000313" key="2">
    <source>
        <dbReference type="Proteomes" id="UP001219537"/>
    </source>
</evidence>
<proteinExistence type="predicted"/>
<organism evidence="1 2">
    <name type="scientific">Vibrio campbellii</name>
    <dbReference type="NCBI Taxonomy" id="680"/>
    <lineage>
        <taxon>Bacteria</taxon>
        <taxon>Pseudomonadati</taxon>
        <taxon>Pseudomonadota</taxon>
        <taxon>Gammaproteobacteria</taxon>
        <taxon>Vibrionales</taxon>
        <taxon>Vibrionaceae</taxon>
        <taxon>Vibrio</taxon>
    </lineage>
</organism>
<protein>
    <submittedName>
        <fullName evidence="1">DUF3577 domain-containing protein</fullName>
    </submittedName>
</protein>
<name>A0AAQ2Y699_9VIBR</name>
<dbReference type="Pfam" id="PF12101">
    <property type="entry name" value="DUF3577"/>
    <property type="match status" value="1"/>
</dbReference>
<dbReference type="AlphaFoldDB" id="A0AAQ2Y699"/>
<geneLocation type="plasmid" evidence="1 2">
    <name>p_1</name>
</geneLocation>
<dbReference type="RefSeq" id="WP_104037760.1">
    <property type="nucleotide sequence ID" value="NZ_CP117990.1"/>
</dbReference>
<reference evidence="1" key="1">
    <citation type="submission" date="2023-02" db="EMBL/GenBank/DDBJ databases">
        <title>Isolation, identification, and genome analysis of Vibrio campbellii in the Penaeus vannamei larvae stage.</title>
        <authorList>
            <person name="Huang T."/>
            <person name="Zhang B."/>
        </authorList>
    </citation>
    <scope>NUCLEOTIDE SEQUENCE</scope>
    <source>
        <strain evidence="1">20220413_1</strain>
        <plasmid evidence="1">p_1</plasmid>
    </source>
</reference>
<dbReference type="Proteomes" id="UP001219537">
    <property type="component" value="Plasmid p_1"/>
</dbReference>
<sequence>MSGNNQNSYMDLHTHGFGYLNRVRKVIPKKGDPFYAATIACLRGDDNERTFIDCKVVGKEAIALFETHQLDSYDFSPQGGDKGSLSFTISDISLETFTYQSNHSTKAGQFGASIKGRLLKVKYLKVNDVVLLQSSTSKGSDENQQAA</sequence>
<gene>
    <name evidence="1" type="ORF">PUN50_26970</name>
</gene>
<accession>A0AAQ2Y699</accession>